<comment type="similarity">
    <text evidence="2">Belongs to the SusD family.</text>
</comment>
<evidence type="ECO:0000256" key="1">
    <source>
        <dbReference type="ARBA" id="ARBA00004442"/>
    </source>
</evidence>
<protein>
    <submittedName>
        <fullName evidence="9">Carbohydrate-binding protein SusD</fullName>
    </submittedName>
</protein>
<proteinExistence type="inferred from homology"/>
<keyword evidence="10" id="KW-1185">Reference proteome</keyword>
<dbReference type="OrthoDB" id="9792139at2"/>
<dbReference type="Gene3D" id="1.25.40.390">
    <property type="match status" value="1"/>
</dbReference>
<dbReference type="InterPro" id="IPR012944">
    <property type="entry name" value="SusD_RagB_dom"/>
</dbReference>
<feature type="domain" description="RagB/SusD" evidence="7">
    <location>
        <begin position="367"/>
        <end position="445"/>
    </location>
</feature>
<gene>
    <name evidence="9" type="ORF">PKOR_10040</name>
</gene>
<dbReference type="Proteomes" id="UP000033109">
    <property type="component" value="Chromosome"/>
</dbReference>
<dbReference type="PROSITE" id="PS51257">
    <property type="entry name" value="PROKAR_LIPOPROTEIN"/>
    <property type="match status" value="1"/>
</dbReference>
<evidence type="ECO:0000256" key="3">
    <source>
        <dbReference type="ARBA" id="ARBA00022729"/>
    </source>
</evidence>
<evidence type="ECO:0000256" key="6">
    <source>
        <dbReference type="SAM" id="Coils"/>
    </source>
</evidence>
<feature type="coiled-coil region" evidence="6">
    <location>
        <begin position="376"/>
        <end position="403"/>
    </location>
</feature>
<dbReference type="STRING" id="400092.PKOR_10040"/>
<dbReference type="HOGENOM" id="CLU_015553_3_5_10"/>
<keyword evidence="3" id="KW-0732">Signal</keyword>
<comment type="subcellular location">
    <subcellularLocation>
        <location evidence="1">Cell outer membrane</location>
    </subcellularLocation>
</comment>
<dbReference type="CDD" id="cd08977">
    <property type="entry name" value="SusD"/>
    <property type="match status" value="1"/>
</dbReference>
<keyword evidence="5" id="KW-0998">Cell outer membrane</keyword>
<name>A0A0E3ZDV8_9BACT</name>
<dbReference type="PATRIC" id="fig|400092.3.peg.2202"/>
<evidence type="ECO:0000256" key="4">
    <source>
        <dbReference type="ARBA" id="ARBA00023136"/>
    </source>
</evidence>
<dbReference type="KEGG" id="pko:PKOR_10040"/>
<dbReference type="InterPro" id="IPR033985">
    <property type="entry name" value="SusD-like_N"/>
</dbReference>
<evidence type="ECO:0000256" key="2">
    <source>
        <dbReference type="ARBA" id="ARBA00006275"/>
    </source>
</evidence>
<keyword evidence="4" id="KW-0472">Membrane</keyword>
<dbReference type="Pfam" id="PF14322">
    <property type="entry name" value="SusD-like_3"/>
    <property type="match status" value="1"/>
</dbReference>
<evidence type="ECO:0000313" key="9">
    <source>
        <dbReference type="EMBL" id="AKD03400.1"/>
    </source>
</evidence>
<evidence type="ECO:0000259" key="7">
    <source>
        <dbReference type="Pfam" id="PF07980"/>
    </source>
</evidence>
<feature type="domain" description="SusD-like N-terminal" evidence="8">
    <location>
        <begin position="32"/>
        <end position="246"/>
    </location>
</feature>
<keyword evidence="6" id="KW-0175">Coiled coil</keyword>
<accession>A0A0E3ZDV8</accession>
<dbReference type="Pfam" id="PF07980">
    <property type="entry name" value="SusD_RagB"/>
    <property type="match status" value="1"/>
</dbReference>
<dbReference type="InterPro" id="IPR011990">
    <property type="entry name" value="TPR-like_helical_dom_sf"/>
</dbReference>
<dbReference type="GO" id="GO:0009279">
    <property type="term" value="C:cell outer membrane"/>
    <property type="evidence" value="ECO:0007669"/>
    <property type="project" value="UniProtKB-SubCell"/>
</dbReference>
<sequence>MKLIAIKNKRYILRLALIAVPLLPVLSSCEDDFLEAVPELEISDVNAFDTPERVLAQVNGLYSGLKHGRFLGGRYQIYNDIRAEEFINRTGNNVTGTSVWNATAGADETYITDIWSRGYQAINRVNVFLKGLEDNAAKVGAEDAQSYGAEAKFIRAMSYLSLVQVFAKPYTSDNGASPGLPLRLQAETTGANNSLERSSVAEVYAQILSDLNEAEAGLPESYGDPVLNTTRATKSAAIALKTRVYLIMGRYQDVVTEGNKLVPNAAPFASALALQHKLEEDVIAVFSNYTNSEAIFSVPFTATDAPGTQNQLGYYFNSGNTEYYLNQSAPGIFANPQFEADDARRTELTATINGQQYVTKFSGVNPYIDWVPLIRYAEVLLNLAEAEAEVGSEERAVALLEAVHQRSDASWQYTGTGQEDLVAAILTERRIELITEGFRANDILRRSLPLYSAGAGVSIAPSDERYVFSIPTSELNTNSGL</sequence>
<evidence type="ECO:0000313" key="10">
    <source>
        <dbReference type="Proteomes" id="UP000033109"/>
    </source>
</evidence>
<dbReference type="SUPFAM" id="SSF48452">
    <property type="entry name" value="TPR-like"/>
    <property type="match status" value="1"/>
</dbReference>
<reference evidence="9 10" key="1">
    <citation type="journal article" date="2015" name="Sci. Rep.">
        <title>Unraveling adaptation of Pontibacter korlensis to radiation and infertility in desert through complete genome and comparative transcriptomic analysis.</title>
        <authorList>
            <person name="Dai J."/>
            <person name="Dai W."/>
            <person name="Qiu C."/>
            <person name="Yang Z."/>
            <person name="Zhang Y."/>
            <person name="Zhou M."/>
            <person name="Zhang L."/>
            <person name="Fang C."/>
            <person name="Gao Q."/>
            <person name="Yang Q."/>
            <person name="Li X."/>
            <person name="Wang Z."/>
            <person name="Wang Z."/>
            <person name="Jia Z."/>
            <person name="Chen X."/>
        </authorList>
    </citation>
    <scope>NUCLEOTIDE SEQUENCE [LARGE SCALE GENOMIC DNA]</scope>
    <source>
        <strain evidence="9 10">X14-1T</strain>
    </source>
</reference>
<evidence type="ECO:0000256" key="5">
    <source>
        <dbReference type="ARBA" id="ARBA00023237"/>
    </source>
</evidence>
<dbReference type="RefSeq" id="WP_046310494.1">
    <property type="nucleotide sequence ID" value="NZ_CBCSCY010000005.1"/>
</dbReference>
<dbReference type="AlphaFoldDB" id="A0A0E3ZDV8"/>
<organism evidence="9 10">
    <name type="scientific">Pontibacter korlensis</name>
    <dbReference type="NCBI Taxonomy" id="400092"/>
    <lineage>
        <taxon>Bacteria</taxon>
        <taxon>Pseudomonadati</taxon>
        <taxon>Bacteroidota</taxon>
        <taxon>Cytophagia</taxon>
        <taxon>Cytophagales</taxon>
        <taxon>Hymenobacteraceae</taxon>
        <taxon>Pontibacter</taxon>
    </lineage>
</organism>
<dbReference type="EMBL" id="CP009621">
    <property type="protein sequence ID" value="AKD03400.1"/>
    <property type="molecule type" value="Genomic_DNA"/>
</dbReference>
<evidence type="ECO:0000259" key="8">
    <source>
        <dbReference type="Pfam" id="PF14322"/>
    </source>
</evidence>